<keyword evidence="3" id="KW-1185">Reference proteome</keyword>
<reference evidence="2 3" key="1">
    <citation type="journal article" date="2014" name="PLoS ONE">
        <title>Physiological and genomic features of a novel sulfur-oxidizing gammaproteobacterium belonging to a previously uncultivated symbiotic lineage isolated from a hydrothermal vent.</title>
        <authorList>
            <person name="Nunoura T."/>
            <person name="Takaki Y."/>
            <person name="Kazama H."/>
            <person name="Kakuta J."/>
            <person name="Shimamura S."/>
            <person name="Makita H."/>
            <person name="Hirai M."/>
            <person name="Miyazaki M."/>
            <person name="Takai K."/>
        </authorList>
    </citation>
    <scope>NUCLEOTIDE SEQUENCE [LARGE SCALE GENOMIC DNA]</scope>
    <source>
        <strain evidence="2 3">Hiromi1</strain>
    </source>
</reference>
<keyword evidence="1" id="KW-1133">Transmembrane helix</keyword>
<evidence type="ECO:0008006" key="4">
    <source>
        <dbReference type="Google" id="ProtNLM"/>
    </source>
</evidence>
<evidence type="ECO:0000313" key="2">
    <source>
        <dbReference type="EMBL" id="BAO45175.1"/>
    </source>
</evidence>
<keyword evidence="1" id="KW-0472">Membrane</keyword>
<gene>
    <name evidence="2" type="ORF">TBH_C2264</name>
</gene>
<name>A0A7U6JJX1_9GAMM</name>
<dbReference type="InterPro" id="IPR022064">
    <property type="entry name" value="DUF3619"/>
</dbReference>
<evidence type="ECO:0000313" key="3">
    <source>
        <dbReference type="Proteomes" id="UP000031631"/>
    </source>
</evidence>
<keyword evidence="1" id="KW-0812">Transmembrane</keyword>
<dbReference type="KEGG" id="tbn:TBH_C2264"/>
<organism evidence="2 3">
    <name type="scientific">Thiolapillus brandeum</name>
    <dbReference type="NCBI Taxonomy" id="1076588"/>
    <lineage>
        <taxon>Bacteria</taxon>
        <taxon>Pseudomonadati</taxon>
        <taxon>Pseudomonadota</taxon>
        <taxon>Gammaproteobacteria</taxon>
        <taxon>Chromatiales</taxon>
        <taxon>Sedimenticolaceae</taxon>
        <taxon>Thiolapillus</taxon>
    </lineage>
</organism>
<dbReference type="RefSeq" id="WP_041068528.1">
    <property type="nucleotide sequence ID" value="NZ_AP012273.1"/>
</dbReference>
<dbReference type="Pfam" id="PF12279">
    <property type="entry name" value="DUF3619"/>
    <property type="match status" value="1"/>
</dbReference>
<evidence type="ECO:0000256" key="1">
    <source>
        <dbReference type="SAM" id="Phobius"/>
    </source>
</evidence>
<dbReference type="Proteomes" id="UP000031631">
    <property type="component" value="Chromosome"/>
</dbReference>
<accession>A0A7U6JJX1</accession>
<proteinExistence type="predicted"/>
<dbReference type="EMBL" id="AP012273">
    <property type="protein sequence ID" value="BAO45175.1"/>
    <property type="molecule type" value="Genomic_DNA"/>
</dbReference>
<sequence length="132" mass="14492">MDKFEKTLKKALEDKARGMDAATVSRLRRARETALDTPLPWWRSIQARTGAAIDLGGVLSHNPGPTAAAALGILILITMLAFTYLFSNGSTNPGPDTLELMEIISLDADLDLVEDMDFYHWLEVQASGDSER</sequence>
<protein>
    <recommendedName>
        <fullName evidence="4">DUF3619 family protein</fullName>
    </recommendedName>
</protein>
<feature type="transmembrane region" description="Helical" evidence="1">
    <location>
        <begin position="67"/>
        <end position="86"/>
    </location>
</feature>
<dbReference type="AlphaFoldDB" id="A0A7U6JJX1"/>